<evidence type="ECO:0000259" key="1">
    <source>
        <dbReference type="Pfam" id="PF13503"/>
    </source>
</evidence>
<feature type="domain" description="DUF4123" evidence="1">
    <location>
        <begin position="56"/>
        <end position="146"/>
    </location>
</feature>
<sequence length="300" mass="33400">MLMTQFSTSHIRPKDWPQTWDSGILILDLLNHDPALLDLSELPLLECLPAGIGDNAHLMPVLLNLSETPVHMQQALLAQAWQSAQRGDPPFVCARLQGPAPANEVADHLAARLTGTDHAGGRALWRFYDPRVFIHMAWLLRPAQLQALFGPCQQWGFAWAGDWYELERPSASEPTDADPRPWWPDAKQWRTVQNAVCIECALARVAFNAKPSVSQAPAVDRALRHAAETLHLSLDSDRQTYATHAVAFGRPFEDQPKLQAVWPAVASGELSLRQALAVLTRDDWKLMTIMARTAKQFTGS</sequence>
<proteinExistence type="predicted"/>
<evidence type="ECO:0000313" key="2">
    <source>
        <dbReference type="EMBL" id="MBX3892974.1"/>
    </source>
</evidence>
<comment type="caution">
    <text evidence="2">The sequence shown here is derived from an EMBL/GenBank/DDBJ whole genome shotgun (WGS) entry which is preliminary data.</text>
</comment>
<evidence type="ECO:0000313" key="3">
    <source>
        <dbReference type="Proteomes" id="UP001199322"/>
    </source>
</evidence>
<dbReference type="InterPro" id="IPR025391">
    <property type="entry name" value="DUF4123"/>
</dbReference>
<dbReference type="AlphaFoldDB" id="A0A9Q2CF16"/>
<accession>A0A9Q2CF16</accession>
<protein>
    <submittedName>
        <fullName evidence="2">DUF4123 domain-containing protein</fullName>
    </submittedName>
</protein>
<dbReference type="EMBL" id="QGBI01000032">
    <property type="protein sequence ID" value="MBX3892974.1"/>
    <property type="molecule type" value="Genomic_DNA"/>
</dbReference>
<name>A0A9Q2CF16_RALPI</name>
<organism evidence="2 3">
    <name type="scientific">Ralstonia pickettii</name>
    <name type="common">Burkholderia pickettii</name>
    <dbReference type="NCBI Taxonomy" id="329"/>
    <lineage>
        <taxon>Bacteria</taxon>
        <taxon>Pseudomonadati</taxon>
        <taxon>Pseudomonadota</taxon>
        <taxon>Betaproteobacteria</taxon>
        <taxon>Burkholderiales</taxon>
        <taxon>Burkholderiaceae</taxon>
        <taxon>Ralstonia</taxon>
    </lineage>
</organism>
<gene>
    <name evidence="2" type="ORF">DEE74_24195</name>
</gene>
<dbReference type="Proteomes" id="UP001199322">
    <property type="component" value="Unassembled WGS sequence"/>
</dbReference>
<dbReference type="RefSeq" id="WP_037027989.1">
    <property type="nucleotide sequence ID" value="NZ_CP066771.1"/>
</dbReference>
<reference evidence="2" key="1">
    <citation type="submission" date="2018-06" db="EMBL/GenBank/DDBJ databases">
        <authorList>
            <person name="O'Rourke A."/>
        </authorList>
    </citation>
    <scope>NUCLEOTIDE SEQUENCE</scope>
    <source>
        <strain evidence="2">132550021-3</strain>
    </source>
</reference>
<dbReference type="Pfam" id="PF13503">
    <property type="entry name" value="DUF4123"/>
    <property type="match status" value="1"/>
</dbReference>